<name>A0A7Y9S7C9_9MICC</name>
<dbReference type="GO" id="GO:0006780">
    <property type="term" value="P:uroporphyrinogen III biosynthetic process"/>
    <property type="evidence" value="ECO:0007669"/>
    <property type="project" value="InterPro"/>
</dbReference>
<feature type="region of interest" description="Disordered" evidence="1">
    <location>
        <begin position="287"/>
        <end position="308"/>
    </location>
</feature>
<evidence type="ECO:0000313" key="3">
    <source>
        <dbReference type="EMBL" id="NYE95031.1"/>
    </source>
</evidence>
<dbReference type="InterPro" id="IPR036108">
    <property type="entry name" value="4pyrrol_syn_uPrphyn_synt_sf"/>
</dbReference>
<dbReference type="CDD" id="cd06578">
    <property type="entry name" value="HemD"/>
    <property type="match status" value="1"/>
</dbReference>
<feature type="domain" description="Tetrapyrrole biosynthesis uroporphyrinogen III synthase" evidence="2">
    <location>
        <begin position="31"/>
        <end position="274"/>
    </location>
</feature>
<evidence type="ECO:0000259" key="2">
    <source>
        <dbReference type="Pfam" id="PF02602"/>
    </source>
</evidence>
<dbReference type="InterPro" id="IPR003754">
    <property type="entry name" value="4pyrrol_synth_uPrphyn_synth"/>
</dbReference>
<evidence type="ECO:0000256" key="1">
    <source>
        <dbReference type="SAM" id="MobiDB-lite"/>
    </source>
</evidence>
<dbReference type="Gene3D" id="3.40.50.10090">
    <property type="match status" value="2"/>
</dbReference>
<dbReference type="Pfam" id="PF02602">
    <property type="entry name" value="HEM4"/>
    <property type="match status" value="1"/>
</dbReference>
<organism evidence="3 4">
    <name type="scientific">Psychromicrobium silvestre</name>
    <dbReference type="NCBI Taxonomy" id="1645614"/>
    <lineage>
        <taxon>Bacteria</taxon>
        <taxon>Bacillati</taxon>
        <taxon>Actinomycetota</taxon>
        <taxon>Actinomycetes</taxon>
        <taxon>Micrococcales</taxon>
        <taxon>Micrococcaceae</taxon>
        <taxon>Psychromicrobium</taxon>
    </lineage>
</organism>
<reference evidence="3 4" key="1">
    <citation type="submission" date="2020-07" db="EMBL/GenBank/DDBJ databases">
        <title>Sequencing the genomes of 1000 actinobacteria strains.</title>
        <authorList>
            <person name="Klenk H.-P."/>
        </authorList>
    </citation>
    <scope>NUCLEOTIDE SEQUENCE [LARGE SCALE GENOMIC DNA]</scope>
    <source>
        <strain evidence="3 4">DSM 102047</strain>
    </source>
</reference>
<evidence type="ECO:0000313" key="4">
    <source>
        <dbReference type="Proteomes" id="UP000521748"/>
    </source>
</evidence>
<dbReference type="GO" id="GO:0004852">
    <property type="term" value="F:uroporphyrinogen-III synthase activity"/>
    <property type="evidence" value="ECO:0007669"/>
    <property type="project" value="UniProtKB-EC"/>
</dbReference>
<dbReference type="SUPFAM" id="SSF69618">
    <property type="entry name" value="HemD-like"/>
    <property type="match status" value="1"/>
</dbReference>
<dbReference type="PANTHER" id="PTHR40082">
    <property type="entry name" value="BLR5956 PROTEIN"/>
    <property type="match status" value="1"/>
</dbReference>
<dbReference type="InterPro" id="IPR039793">
    <property type="entry name" value="UROS/Hem4"/>
</dbReference>
<keyword evidence="3" id="KW-0808">Transferase</keyword>
<keyword evidence="4" id="KW-1185">Reference proteome</keyword>
<dbReference type="AlphaFoldDB" id="A0A7Y9S7C9"/>
<dbReference type="GO" id="GO:0004851">
    <property type="term" value="F:uroporphyrin-III C-methyltransferase activity"/>
    <property type="evidence" value="ECO:0007669"/>
    <property type="project" value="UniProtKB-EC"/>
</dbReference>
<keyword evidence="3" id="KW-0456">Lyase</keyword>
<dbReference type="EMBL" id="JACBYQ010000001">
    <property type="protein sequence ID" value="NYE95031.1"/>
    <property type="molecule type" value="Genomic_DNA"/>
</dbReference>
<dbReference type="EC" id="4.2.1.75" evidence="3"/>
<dbReference type="GO" id="GO:0032259">
    <property type="term" value="P:methylation"/>
    <property type="evidence" value="ECO:0007669"/>
    <property type="project" value="UniProtKB-KW"/>
</dbReference>
<dbReference type="Proteomes" id="UP000521748">
    <property type="component" value="Unassembled WGS sequence"/>
</dbReference>
<keyword evidence="3" id="KW-0489">Methyltransferase</keyword>
<proteinExistence type="predicted"/>
<sequence length="308" mass="31780">MATEEAAERGALAGKSVLITRSPDRAGAFLSALQEAGAVPYLLPLIDFETVEFSVEALGAGEYGWLVVSSITTVRALKYQASKSGISLSELIPSGTKIATIGPSSRRVLEREGLRVDLAPEDIQSAEGLIAVLPDLSGLRAWLPQSDLATPRLAEGLLAAGASVDAVVVYRTVDYPAAEGSRLTTPLEIGVEPQEHFEAQLLEPEQARRLIAEGALDAVVAASPSAASRIKATLAPLGGMKFIAIGKPTAQQASVEGLKVAAVAATPSPEGIVEALCSSFNPDIPTVPLGPSGGSSGALLEGPNHELF</sequence>
<gene>
    <name evidence="3" type="ORF">FHU41_001252</name>
</gene>
<comment type="caution">
    <text evidence="3">The sequence shown here is derived from an EMBL/GenBank/DDBJ whole genome shotgun (WGS) entry which is preliminary data.</text>
</comment>
<protein>
    <submittedName>
        <fullName evidence="3">Uroporphyrinogen-III synthase/uroporphyrinogen III methyltransferase/synthase</fullName>
        <ecNumber evidence="3">2.1.1.107</ecNumber>
        <ecNumber evidence="3">4.2.1.75</ecNumber>
    </submittedName>
</protein>
<dbReference type="EC" id="2.1.1.107" evidence="3"/>
<dbReference type="RefSeq" id="WP_179388724.1">
    <property type="nucleotide sequence ID" value="NZ_JACBYQ010000001.1"/>
</dbReference>
<dbReference type="PANTHER" id="PTHR40082:SF1">
    <property type="entry name" value="BLR5956 PROTEIN"/>
    <property type="match status" value="1"/>
</dbReference>
<accession>A0A7Y9S7C9</accession>